<keyword evidence="3" id="KW-1185">Reference proteome</keyword>
<accession>A0ABD2PLG7</accession>
<feature type="transmembrane region" description="Helical" evidence="1">
    <location>
        <begin position="67"/>
        <end position="97"/>
    </location>
</feature>
<dbReference type="Proteomes" id="UP001626550">
    <property type="component" value="Unassembled WGS sequence"/>
</dbReference>
<sequence>MPVDKLGGELALENILGTKRLILFHIVMMILVIFLLIVAWICVSYKFPCIEKLRNMLSPSPNEKPRTLFNCVSPCGFVTLCLIVLHTFLFILLIVAFSTVVKDARKQNYVKENETAVPFLAPPYDPKNLDKLRVYDTSQPDRNSVCEPFYEQLSFPLYSNVQESSPLQSVKLALQDLRSFLNESAIGIKSITPQVVKVATEAIGNALKGKLEEFLHKVIRETNLLNLENAISTTKNATETIAAGLTNKTGIQSLTDLKTTVKKITNIRRQLLIALSSYCKNNQCDNTEASFLSYVY</sequence>
<organism evidence="2 3">
    <name type="scientific">Cichlidogyrus casuarinus</name>
    <dbReference type="NCBI Taxonomy" id="1844966"/>
    <lineage>
        <taxon>Eukaryota</taxon>
        <taxon>Metazoa</taxon>
        <taxon>Spiralia</taxon>
        <taxon>Lophotrochozoa</taxon>
        <taxon>Platyhelminthes</taxon>
        <taxon>Monogenea</taxon>
        <taxon>Monopisthocotylea</taxon>
        <taxon>Dactylogyridea</taxon>
        <taxon>Ancyrocephalidae</taxon>
        <taxon>Cichlidogyrus</taxon>
    </lineage>
</organism>
<name>A0ABD2PLG7_9PLAT</name>
<evidence type="ECO:0000256" key="1">
    <source>
        <dbReference type="SAM" id="Phobius"/>
    </source>
</evidence>
<protein>
    <submittedName>
        <fullName evidence="2">Uncharacterized protein</fullName>
    </submittedName>
</protein>
<keyword evidence="1" id="KW-0472">Membrane</keyword>
<dbReference type="AlphaFoldDB" id="A0ABD2PLG7"/>
<keyword evidence="1" id="KW-0812">Transmembrane</keyword>
<proteinExistence type="predicted"/>
<dbReference type="EMBL" id="JBJKFK010006460">
    <property type="protein sequence ID" value="KAL3307803.1"/>
    <property type="molecule type" value="Genomic_DNA"/>
</dbReference>
<gene>
    <name evidence="2" type="ORF">Ciccas_013674</name>
</gene>
<keyword evidence="1" id="KW-1133">Transmembrane helix</keyword>
<reference evidence="2 3" key="1">
    <citation type="submission" date="2024-11" db="EMBL/GenBank/DDBJ databases">
        <title>Adaptive evolution of stress response genes in parasites aligns with host niche diversity.</title>
        <authorList>
            <person name="Hahn C."/>
            <person name="Resl P."/>
        </authorList>
    </citation>
    <scope>NUCLEOTIDE SEQUENCE [LARGE SCALE GENOMIC DNA]</scope>
    <source>
        <strain evidence="2">EGGRZ-B1_66</strain>
        <tissue evidence="2">Body</tissue>
    </source>
</reference>
<feature type="transmembrane region" description="Helical" evidence="1">
    <location>
        <begin position="21"/>
        <end position="47"/>
    </location>
</feature>
<comment type="caution">
    <text evidence="2">The sequence shown here is derived from an EMBL/GenBank/DDBJ whole genome shotgun (WGS) entry which is preliminary data.</text>
</comment>
<evidence type="ECO:0000313" key="3">
    <source>
        <dbReference type="Proteomes" id="UP001626550"/>
    </source>
</evidence>
<evidence type="ECO:0000313" key="2">
    <source>
        <dbReference type="EMBL" id="KAL3307803.1"/>
    </source>
</evidence>